<keyword evidence="1" id="KW-0472">Membrane</keyword>
<protein>
    <submittedName>
        <fullName evidence="2">Uncharacterized protein</fullName>
    </submittedName>
</protein>
<sequence>MPFNYFEAPMDCKTLNCSLFSLCLNLALVYVCVCVCSILFRKELAPRAFL</sequence>
<feature type="transmembrane region" description="Helical" evidence="1">
    <location>
        <begin position="19"/>
        <end position="40"/>
    </location>
</feature>
<evidence type="ECO:0000256" key="1">
    <source>
        <dbReference type="SAM" id="Phobius"/>
    </source>
</evidence>
<gene>
    <name evidence="2" type="ORF">OCBIM_22033534mg</name>
</gene>
<evidence type="ECO:0000313" key="2">
    <source>
        <dbReference type="EMBL" id="KOF76300.1"/>
    </source>
</evidence>
<reference evidence="2" key="1">
    <citation type="submission" date="2015-07" db="EMBL/GenBank/DDBJ databases">
        <title>MeaNS - Measles Nucleotide Surveillance Program.</title>
        <authorList>
            <person name="Tran T."/>
            <person name="Druce J."/>
        </authorList>
    </citation>
    <scope>NUCLEOTIDE SEQUENCE</scope>
    <source>
        <strain evidence="2">UCB-OBI-ISO-001</strain>
        <tissue evidence="2">Gonad</tissue>
    </source>
</reference>
<dbReference type="AlphaFoldDB" id="A0A0L8GID4"/>
<accession>A0A0L8GID4</accession>
<name>A0A0L8GID4_OCTBM</name>
<dbReference type="EMBL" id="KQ421824">
    <property type="protein sequence ID" value="KOF76300.1"/>
    <property type="molecule type" value="Genomic_DNA"/>
</dbReference>
<keyword evidence="1" id="KW-0812">Transmembrane</keyword>
<proteinExistence type="predicted"/>
<organism evidence="2">
    <name type="scientific">Octopus bimaculoides</name>
    <name type="common">California two-spotted octopus</name>
    <dbReference type="NCBI Taxonomy" id="37653"/>
    <lineage>
        <taxon>Eukaryota</taxon>
        <taxon>Metazoa</taxon>
        <taxon>Spiralia</taxon>
        <taxon>Lophotrochozoa</taxon>
        <taxon>Mollusca</taxon>
        <taxon>Cephalopoda</taxon>
        <taxon>Coleoidea</taxon>
        <taxon>Octopodiformes</taxon>
        <taxon>Octopoda</taxon>
        <taxon>Incirrata</taxon>
        <taxon>Octopodidae</taxon>
        <taxon>Octopus</taxon>
    </lineage>
</organism>
<keyword evidence="1" id="KW-1133">Transmembrane helix</keyword>